<dbReference type="RefSeq" id="XP_728619.1">
    <property type="nucleotide sequence ID" value="XM_723526.1"/>
</dbReference>
<dbReference type="KEGG" id="pyo:PY17X_0523600"/>
<reference evidence="1" key="2">
    <citation type="submission" date="2014-05" db="EMBL/GenBank/DDBJ databases">
        <authorList>
            <person name="Aslett A.Martin."/>
            <person name="De Silva Nishadi"/>
        </authorList>
    </citation>
    <scope>NUCLEOTIDE SEQUENCE</scope>
    <source>
        <strain evidence="1">YM</strain>
    </source>
</reference>
<protein>
    <submittedName>
        <fullName evidence="1">Uncharacterized protein</fullName>
    </submittedName>
</protein>
<dbReference type="OrthoDB" id="372330at2759"/>
<dbReference type="VEuPathDB" id="PlasmoDB:PYYM_0522700"/>
<organism evidence="1 4">
    <name type="scientific">Plasmodium yoelii</name>
    <dbReference type="NCBI Taxonomy" id="5861"/>
    <lineage>
        <taxon>Eukaryota</taxon>
        <taxon>Sar</taxon>
        <taxon>Alveolata</taxon>
        <taxon>Apicomplexa</taxon>
        <taxon>Aconoidasida</taxon>
        <taxon>Haemosporida</taxon>
        <taxon>Plasmodiidae</taxon>
        <taxon>Plasmodium</taxon>
        <taxon>Plasmodium (Vinckeia)</taxon>
    </lineage>
</organism>
<dbReference type="VEuPathDB" id="PlasmoDB:PY07678"/>
<accession>A0A078K536</accession>
<dbReference type="VEuPathDB" id="PlasmoDB:Py17XNL_000504587"/>
<dbReference type="OMA" id="NEDTHIG"/>
<reference evidence="2" key="4">
    <citation type="submission" date="2019-05" db="EMBL/GenBank/DDBJ databases">
        <authorList>
            <consortium name="Pathogen Informatics"/>
        </authorList>
    </citation>
    <scope>NUCLEOTIDE SEQUENCE</scope>
    <source>
        <strain evidence="2">17X</strain>
    </source>
</reference>
<evidence type="ECO:0000313" key="2">
    <source>
        <dbReference type="EMBL" id="VTZ74470.1"/>
    </source>
</evidence>
<evidence type="ECO:0000313" key="4">
    <source>
        <dbReference type="Proteomes" id="UP000072904"/>
    </source>
</evidence>
<proteinExistence type="predicted"/>
<evidence type="ECO:0000313" key="1">
    <source>
        <dbReference type="EMBL" id="CDU16822.1"/>
    </source>
</evidence>
<dbReference type="GeneID" id="3801159"/>
<dbReference type="VEuPathDB" id="PlasmoDB:PY17X_0523600"/>
<dbReference type="Proteomes" id="UP000072904">
    <property type="component" value="Chromosome 5"/>
</dbReference>
<gene>
    <name evidence="2" type="ORF">PY17X_0523600</name>
    <name evidence="1" type="ORF">PYYM_0522700</name>
</gene>
<name>A0A078K536_PLAYE</name>
<evidence type="ECO:0000313" key="3">
    <source>
        <dbReference type="Proteomes" id="UP000072874"/>
    </source>
</evidence>
<dbReference type="AlphaFoldDB" id="A0A078K536"/>
<dbReference type="EMBL" id="LK934633">
    <property type="protein sequence ID" value="CDU16822.1"/>
    <property type="molecule type" value="Genomic_DNA"/>
</dbReference>
<reference evidence="2" key="3">
    <citation type="submission" date="2014-05" db="EMBL/GenBank/DDBJ databases">
        <authorList>
            <person name="Aslett M.A."/>
            <person name="De Silva N."/>
        </authorList>
    </citation>
    <scope>NUCLEOTIDE SEQUENCE</scope>
    <source>
        <strain evidence="2">17X</strain>
    </source>
</reference>
<sequence>MAFCNNEDTHIGEISYNDCNYNSDTTASAYSSSSENINEIQIKIKRAIENRILNETKKTGKRKLHSCNKNSKKIKSMKIEEMDNCKIIARKIFFFKGNQIRENENHIIHLDGTKNDYIN</sequence>
<reference evidence="3 4" key="1">
    <citation type="journal article" date="2014" name="BMC Biol.">
        <title>A comprehensive evaluation of rodent malaria parasite genomes and gene expression.</title>
        <authorList>
            <person name="Otto T.D."/>
            <person name="Bohme U."/>
            <person name="Jackson A.P."/>
            <person name="Hunt M."/>
            <person name="Franke-Fayard B."/>
            <person name="Hoeijmakers W.A."/>
            <person name="Religa A.A."/>
            <person name="Robertson L."/>
            <person name="Sanders M."/>
            <person name="Ogun S.A."/>
            <person name="Cunningham D."/>
            <person name="Erhart A."/>
            <person name="Billker O."/>
            <person name="Khan S.M."/>
            <person name="Stunnenberg H.G."/>
            <person name="Langhorne J."/>
            <person name="Holder A.A."/>
            <person name="Waters A.P."/>
            <person name="Newbold C.I."/>
            <person name="Pain A."/>
            <person name="Berriman M."/>
            <person name="Janse C.J."/>
        </authorList>
    </citation>
    <scope>NUCLEOTIDE SEQUENCE [LARGE SCALE GENOMIC DNA]</scope>
    <source>
        <strain evidence="2 3">17X</strain>
        <strain evidence="1 4">YM</strain>
    </source>
</reference>
<dbReference type="Proteomes" id="UP000072874">
    <property type="component" value="Chromosome 5"/>
</dbReference>
<dbReference type="EMBL" id="LM993659">
    <property type="protein sequence ID" value="VTZ74470.1"/>
    <property type="molecule type" value="Genomic_DNA"/>
</dbReference>